<dbReference type="Proteomes" id="UP000298216">
    <property type="component" value="Unassembled WGS sequence"/>
</dbReference>
<keyword evidence="2" id="KW-1185">Reference proteome</keyword>
<reference evidence="1 2" key="1">
    <citation type="submission" date="2019-03" db="EMBL/GenBank/DDBJ databases">
        <title>Draft genome of Brevundimonas sp. a heavy metal resistant soil bacteria.</title>
        <authorList>
            <person name="Soto J."/>
        </authorList>
    </citation>
    <scope>NUCLEOTIDE SEQUENCE [LARGE SCALE GENOMIC DNA]</scope>
    <source>
        <strain evidence="1 2">B-10</strain>
    </source>
</reference>
<sequence length="340" mass="37396">MTDARASFGPLTVRQGELASTPLRDAYDLCIAVCSWETRASAAFEQVGDVQGVWEVWSFASGDADKAEAKAACFDRLTSVRNGPLAKIELDGSLKYERNFELIEDYFRSRSQAKGGPLDVLLDMTCLPKKYMLFVLGMALRNEFVRAIDFVYSEGRYRAPVTEEVHGPMTWSRSDGDWASVQVPYLEADNFIPDARGLIVSLGAEISASVPFIERYEPLQIALVSVKDEASRIDPVAIEAERRLLRELETLPITTSVDAALEDVLGVARLCRSFCEDQPDMAVTGLAIGSKPHALGLGLAALAAPNLEIVCRLPSRYLSGDVVATGRTFVYAVEDRFEPR</sequence>
<dbReference type="EMBL" id="SPVH01000006">
    <property type="protein sequence ID" value="TFW12202.1"/>
    <property type="molecule type" value="Genomic_DNA"/>
</dbReference>
<comment type="caution">
    <text evidence="1">The sequence shown here is derived from an EMBL/GenBank/DDBJ whole genome shotgun (WGS) entry which is preliminary data.</text>
</comment>
<gene>
    <name evidence="1" type="ORF">EGY25_09165</name>
</gene>
<accession>A0A4Y9RTH0</accession>
<evidence type="ECO:0000313" key="1">
    <source>
        <dbReference type="EMBL" id="TFW12202.1"/>
    </source>
</evidence>
<protein>
    <submittedName>
        <fullName evidence="1">Uncharacterized protein</fullName>
    </submittedName>
</protein>
<organism evidence="1 2">
    <name type="scientific">Brevundimonas intermedia</name>
    <dbReference type="NCBI Taxonomy" id="74315"/>
    <lineage>
        <taxon>Bacteria</taxon>
        <taxon>Pseudomonadati</taxon>
        <taxon>Pseudomonadota</taxon>
        <taxon>Alphaproteobacteria</taxon>
        <taxon>Caulobacterales</taxon>
        <taxon>Caulobacteraceae</taxon>
        <taxon>Brevundimonas</taxon>
    </lineage>
</organism>
<evidence type="ECO:0000313" key="2">
    <source>
        <dbReference type="Proteomes" id="UP000298216"/>
    </source>
</evidence>
<dbReference type="AlphaFoldDB" id="A0A4Y9RTH0"/>
<dbReference type="RefSeq" id="WP_135194684.1">
    <property type="nucleotide sequence ID" value="NZ_SPVH01000006.1"/>
</dbReference>
<name>A0A4Y9RTH0_9CAUL</name>
<proteinExistence type="predicted"/>
<dbReference type="OrthoDB" id="9801918at2"/>